<name>A0A5S9NS84_9GAMM</name>
<dbReference type="Pfam" id="PF13177">
    <property type="entry name" value="DNA_pol3_delta2"/>
    <property type="match status" value="1"/>
</dbReference>
<evidence type="ECO:0000256" key="4">
    <source>
        <dbReference type="ARBA" id="ARBA00022705"/>
    </source>
</evidence>
<dbReference type="NCBIfam" id="NF005942">
    <property type="entry name" value="PRK07994.1"/>
    <property type="match status" value="1"/>
</dbReference>
<accession>A0A5S9NS84</accession>
<dbReference type="FunFam" id="1.10.8.60:FF:000013">
    <property type="entry name" value="DNA polymerase III subunit gamma/tau"/>
    <property type="match status" value="1"/>
</dbReference>
<dbReference type="Gene3D" id="3.30.300.150">
    <property type="entry name" value="DNA polymerase III, tau subunit, domain V"/>
    <property type="match status" value="1"/>
</dbReference>
<gene>
    <name evidence="11 14" type="primary">dnaX</name>
    <name evidence="14" type="ORF">DPBNPPHM_02915</name>
</gene>
<dbReference type="InterPro" id="IPR021029">
    <property type="entry name" value="DNA_pol_III_tau_dom-5"/>
</dbReference>
<dbReference type="SUPFAM" id="SSF48019">
    <property type="entry name" value="post-AAA+ oligomerization domain-like"/>
    <property type="match status" value="1"/>
</dbReference>
<dbReference type="InterPro" id="IPR001270">
    <property type="entry name" value="ClpA/B"/>
</dbReference>
<dbReference type="SMART" id="SM00382">
    <property type="entry name" value="AAA"/>
    <property type="match status" value="1"/>
</dbReference>
<keyword evidence="9 11" id="KW-0239">DNA-directed DNA polymerase</keyword>
<keyword evidence="7" id="KW-0862">Zinc</keyword>
<keyword evidence="2 11" id="KW-0808">Transferase</keyword>
<dbReference type="AlphaFoldDB" id="A0A5S9NS84"/>
<dbReference type="GO" id="GO:0006261">
    <property type="term" value="P:DNA-templated DNA replication"/>
    <property type="evidence" value="ECO:0007669"/>
    <property type="project" value="TreeGrafter"/>
</dbReference>
<dbReference type="CDD" id="cd18137">
    <property type="entry name" value="HLD_clamp_pol_III_gamma_tau"/>
    <property type="match status" value="1"/>
</dbReference>
<dbReference type="InterPro" id="IPR003593">
    <property type="entry name" value="AAA+_ATPase"/>
</dbReference>
<dbReference type="FunFam" id="1.20.272.10:FF:000003">
    <property type="entry name" value="DNA polymerase III subunit gamma/tau"/>
    <property type="match status" value="1"/>
</dbReference>
<evidence type="ECO:0000256" key="5">
    <source>
        <dbReference type="ARBA" id="ARBA00022723"/>
    </source>
</evidence>
<dbReference type="Gene3D" id="1.20.272.10">
    <property type="match status" value="1"/>
</dbReference>
<dbReference type="InterPro" id="IPR012763">
    <property type="entry name" value="DNA_pol_III_sug/sutau_N"/>
</dbReference>
<evidence type="ECO:0000256" key="7">
    <source>
        <dbReference type="ARBA" id="ARBA00022833"/>
    </source>
</evidence>
<sequence length="718" mass="77589">MSYQVLARKWRPRFFREMVGQEHVLQALINALDNGRLHHAYLFTGTRGVGKTTIARILAKCLNCEVGVTSEPCGQCGACQEIAEGRFVDLIEVDAASRTKVEDTRELLENVQYAPTKGRFKVYLIDEVHMLSTHSFNALLKTLEEPPEHVKFLLATTDPQKLPATILSRCLQFNLKNMMPEPIVGHLSNVLTQESVTYEEPALWALARAAHGSMRDALSLTDQAIAYGFGTVGYESVRNMLGSIDQQTVMHLAQALVEHDAARLLKEVETFSELSPDYAAAMDELLMVLHRMTIAQTVPDALDNSQGDKAQVESLAQQVAAEELQLFYQMGLLGKRDLPLAPDLRTGFEMALLRMLTFRPKGIKEPPVKLAIVESKTSEAIDPSVPAVEESSAPSSPVSENVPVKKPEPSASVEVSPGAITAANTAYDLSGASEPKAPVDEVVEPAASTVVGAAAREIGESEAVVSTFEDVDAEVVHSAPEIAGPEIALEASAGVDVGSASPLVEHSADEVIVVGDHDSALHRETQTIGELRDKVSSNEVVVDTSIDADPADGSNEGGVGVAEGSAVANAAELVEVEPNVAVKRLLPESNTEWVGQFTEIGFTGLLRSIALECVLDTVSDNQIRFTLDQDKAQLYNARHPEQIADAIGRYCGQQVSVIIELAQSQAITPSMHLENLRRESHQRALDNLHADTGFKDIIESFEGQLDVASVAEISTELT</sequence>
<dbReference type="Gene3D" id="3.40.50.300">
    <property type="entry name" value="P-loop containing nucleotide triphosphate hydrolases"/>
    <property type="match status" value="1"/>
</dbReference>
<dbReference type="EC" id="2.7.7.7" evidence="11"/>
<evidence type="ECO:0000256" key="3">
    <source>
        <dbReference type="ARBA" id="ARBA00022695"/>
    </source>
</evidence>
<dbReference type="GO" id="GO:0003677">
    <property type="term" value="F:DNA binding"/>
    <property type="evidence" value="ECO:0007669"/>
    <property type="project" value="InterPro"/>
</dbReference>
<evidence type="ECO:0000256" key="11">
    <source>
        <dbReference type="RuleBase" id="RU364063"/>
    </source>
</evidence>
<dbReference type="Proteomes" id="UP000434580">
    <property type="component" value="Unassembled WGS sequence"/>
</dbReference>
<organism evidence="14 15">
    <name type="scientific">BD1-7 clade bacterium</name>
    <dbReference type="NCBI Taxonomy" id="2029982"/>
    <lineage>
        <taxon>Bacteria</taxon>
        <taxon>Pseudomonadati</taxon>
        <taxon>Pseudomonadota</taxon>
        <taxon>Gammaproteobacteria</taxon>
        <taxon>Cellvibrionales</taxon>
        <taxon>Spongiibacteraceae</taxon>
        <taxon>BD1-7 clade</taxon>
    </lineage>
</organism>
<protein>
    <recommendedName>
        <fullName evidence="11">DNA polymerase III subunit gamma/tau</fullName>
        <ecNumber evidence="11">2.7.7.7</ecNumber>
    </recommendedName>
</protein>
<evidence type="ECO:0000256" key="12">
    <source>
        <dbReference type="SAM" id="MobiDB-lite"/>
    </source>
</evidence>
<dbReference type="NCBIfam" id="TIGR02397">
    <property type="entry name" value="dnaX_nterm"/>
    <property type="match status" value="1"/>
</dbReference>
<dbReference type="OrthoDB" id="9810148at2"/>
<feature type="region of interest" description="Disordered" evidence="12">
    <location>
        <begin position="381"/>
        <end position="413"/>
    </location>
</feature>
<dbReference type="EMBL" id="CACSII010000002">
    <property type="protein sequence ID" value="CAA0090632.1"/>
    <property type="molecule type" value="Genomic_DNA"/>
</dbReference>
<dbReference type="InterPro" id="IPR045085">
    <property type="entry name" value="HLD_clamp_pol_III_gamma_tau"/>
</dbReference>
<evidence type="ECO:0000256" key="6">
    <source>
        <dbReference type="ARBA" id="ARBA00022741"/>
    </source>
</evidence>
<evidence type="ECO:0000256" key="2">
    <source>
        <dbReference type="ARBA" id="ARBA00022679"/>
    </source>
</evidence>
<comment type="catalytic activity">
    <reaction evidence="10 11">
        <text>DNA(n) + a 2'-deoxyribonucleoside 5'-triphosphate = DNA(n+1) + diphosphate</text>
        <dbReference type="Rhea" id="RHEA:22508"/>
        <dbReference type="Rhea" id="RHEA-COMP:17339"/>
        <dbReference type="Rhea" id="RHEA-COMP:17340"/>
        <dbReference type="ChEBI" id="CHEBI:33019"/>
        <dbReference type="ChEBI" id="CHEBI:61560"/>
        <dbReference type="ChEBI" id="CHEBI:173112"/>
        <dbReference type="EC" id="2.7.7.7"/>
    </reaction>
</comment>
<keyword evidence="5" id="KW-0479">Metal-binding</keyword>
<evidence type="ECO:0000256" key="1">
    <source>
        <dbReference type="ARBA" id="ARBA00006360"/>
    </source>
</evidence>
<dbReference type="InterPro" id="IPR027417">
    <property type="entry name" value="P-loop_NTPase"/>
</dbReference>
<dbReference type="InterPro" id="IPR008921">
    <property type="entry name" value="DNA_pol3_clamp-load_cplx_C"/>
</dbReference>
<dbReference type="PRINTS" id="PR00300">
    <property type="entry name" value="CLPPROTEASEA"/>
</dbReference>
<dbReference type="Pfam" id="PF12170">
    <property type="entry name" value="DNA_pol3_tau_5"/>
    <property type="match status" value="1"/>
</dbReference>
<proteinExistence type="inferred from homology"/>
<dbReference type="PANTHER" id="PTHR11669">
    <property type="entry name" value="REPLICATION FACTOR C / DNA POLYMERASE III GAMMA-TAU SUBUNIT"/>
    <property type="match status" value="1"/>
</dbReference>
<dbReference type="Pfam" id="PF12169">
    <property type="entry name" value="DNA_pol3_gamma3"/>
    <property type="match status" value="1"/>
</dbReference>
<dbReference type="InterPro" id="IPR038249">
    <property type="entry name" value="PolIII_tau_V_sf"/>
</dbReference>
<dbReference type="CDD" id="cd00009">
    <property type="entry name" value="AAA"/>
    <property type="match status" value="1"/>
</dbReference>
<evidence type="ECO:0000259" key="13">
    <source>
        <dbReference type="SMART" id="SM00382"/>
    </source>
</evidence>
<dbReference type="GO" id="GO:0046872">
    <property type="term" value="F:metal ion binding"/>
    <property type="evidence" value="ECO:0007669"/>
    <property type="project" value="UniProtKB-KW"/>
</dbReference>
<reference evidence="14 15" key="1">
    <citation type="submission" date="2019-11" db="EMBL/GenBank/DDBJ databases">
        <authorList>
            <person name="Holert J."/>
        </authorList>
    </citation>
    <scope>NUCLEOTIDE SEQUENCE [LARGE SCALE GENOMIC DNA]</scope>
    <source>
        <strain evidence="14">BC5_2</strain>
    </source>
</reference>
<evidence type="ECO:0000256" key="10">
    <source>
        <dbReference type="ARBA" id="ARBA00049244"/>
    </source>
</evidence>
<evidence type="ECO:0000313" key="15">
    <source>
        <dbReference type="Proteomes" id="UP000434580"/>
    </source>
</evidence>
<dbReference type="InterPro" id="IPR022754">
    <property type="entry name" value="DNA_pol_III_gamma-3"/>
</dbReference>
<comment type="subunit">
    <text evidence="11">DNA polymerase III contains a core (composed of alpha, epsilon and theta chains) that associates with a tau subunit. This core dimerizes to form the POLIII' complex. PolIII' associates with the gamma complex (composed of gamma, delta, delta', psi and chi chains) and with the beta chain to form the complete DNA polymerase III complex.</text>
</comment>
<dbReference type="GO" id="GO:0003887">
    <property type="term" value="F:DNA-directed DNA polymerase activity"/>
    <property type="evidence" value="ECO:0007669"/>
    <property type="project" value="UniProtKB-KW"/>
</dbReference>
<keyword evidence="4 11" id="KW-0235">DNA replication</keyword>
<dbReference type="GO" id="GO:0009360">
    <property type="term" value="C:DNA polymerase III complex"/>
    <property type="evidence" value="ECO:0007669"/>
    <property type="project" value="InterPro"/>
</dbReference>
<dbReference type="GO" id="GO:0005524">
    <property type="term" value="F:ATP binding"/>
    <property type="evidence" value="ECO:0007669"/>
    <property type="project" value="UniProtKB-KW"/>
</dbReference>
<dbReference type="InterPro" id="IPR050238">
    <property type="entry name" value="DNA_Rep/Repair_Clamp_Loader"/>
</dbReference>
<dbReference type="Pfam" id="PF22608">
    <property type="entry name" value="DNAX_ATPase_lid"/>
    <property type="match status" value="1"/>
</dbReference>
<dbReference type="Gene3D" id="1.10.8.60">
    <property type="match status" value="1"/>
</dbReference>
<dbReference type="SUPFAM" id="SSF52540">
    <property type="entry name" value="P-loop containing nucleoside triphosphate hydrolases"/>
    <property type="match status" value="1"/>
</dbReference>
<dbReference type="NCBIfam" id="NF004046">
    <property type="entry name" value="PRK05563.1"/>
    <property type="match status" value="1"/>
</dbReference>
<feature type="domain" description="AAA+ ATPase" evidence="13">
    <location>
        <begin position="37"/>
        <end position="177"/>
    </location>
</feature>
<comment type="similarity">
    <text evidence="1 11">Belongs to the DnaX/STICHEL family.</text>
</comment>
<keyword evidence="8 11" id="KW-0067">ATP-binding</keyword>
<evidence type="ECO:0000256" key="8">
    <source>
        <dbReference type="ARBA" id="ARBA00022840"/>
    </source>
</evidence>
<evidence type="ECO:0000313" key="14">
    <source>
        <dbReference type="EMBL" id="CAA0090632.1"/>
    </source>
</evidence>
<feature type="compositionally biased region" description="Low complexity" evidence="12">
    <location>
        <begin position="383"/>
        <end position="402"/>
    </location>
</feature>
<evidence type="ECO:0000256" key="9">
    <source>
        <dbReference type="ARBA" id="ARBA00022932"/>
    </source>
</evidence>
<dbReference type="FunFam" id="3.40.50.300:FF:000014">
    <property type="entry name" value="DNA polymerase III subunit gamma/tau"/>
    <property type="match status" value="1"/>
</dbReference>
<keyword evidence="3 11" id="KW-0548">Nucleotidyltransferase</keyword>
<dbReference type="PANTHER" id="PTHR11669:SF0">
    <property type="entry name" value="PROTEIN STICHEL-LIKE 2"/>
    <property type="match status" value="1"/>
</dbReference>
<keyword evidence="6 11" id="KW-0547">Nucleotide-binding</keyword>
<comment type="function">
    <text evidence="11">DNA polymerase III is a complex, multichain enzyme responsible for most of the replicative synthesis in bacteria. This DNA polymerase also exhibits 3' to 5' exonuclease activity.</text>
</comment>